<evidence type="ECO:0000256" key="8">
    <source>
        <dbReference type="ARBA" id="ARBA00022842"/>
    </source>
</evidence>
<dbReference type="InterPro" id="IPR011335">
    <property type="entry name" value="Restrct_endonuc-II-like"/>
</dbReference>
<dbReference type="GO" id="GO:0005737">
    <property type="term" value="C:cytoplasm"/>
    <property type="evidence" value="ECO:0007669"/>
    <property type="project" value="UniProtKB-SubCell"/>
</dbReference>
<evidence type="ECO:0000256" key="9">
    <source>
        <dbReference type="ARBA" id="ARBA00023172"/>
    </source>
</evidence>
<dbReference type="Proteomes" id="UP000254502">
    <property type="component" value="Unassembled WGS sequence"/>
</dbReference>
<dbReference type="InterPro" id="IPR011856">
    <property type="entry name" value="tRNA_endonuc-like_dom_sf"/>
</dbReference>
<keyword evidence="5 13" id="KW-0255">Endonuclease</keyword>
<dbReference type="AlphaFoldDB" id="A0A380E1G8"/>
<evidence type="ECO:0000256" key="10">
    <source>
        <dbReference type="ARBA" id="ARBA00023204"/>
    </source>
</evidence>
<evidence type="ECO:0000256" key="6">
    <source>
        <dbReference type="ARBA" id="ARBA00022763"/>
    </source>
</evidence>
<dbReference type="Gene3D" id="3.40.1350.10">
    <property type="match status" value="1"/>
</dbReference>
<keyword evidence="7 13" id="KW-0378">Hydrolase</keyword>
<protein>
    <recommendedName>
        <fullName evidence="12 13">Holliday junction resolvase RecU</fullName>
        <ecNumber evidence="13">3.1.21.10</ecNumber>
    </recommendedName>
    <alternativeName>
        <fullName evidence="13">Recombination protein U homolog</fullName>
    </alternativeName>
</protein>
<accession>A0A380E1G8</accession>
<keyword evidence="9 13" id="KW-0233">DNA recombination</keyword>
<dbReference type="SUPFAM" id="SSF52980">
    <property type="entry name" value="Restriction endonuclease-like"/>
    <property type="match status" value="1"/>
</dbReference>
<dbReference type="GO" id="GO:0007059">
    <property type="term" value="P:chromosome segregation"/>
    <property type="evidence" value="ECO:0007669"/>
    <property type="project" value="UniProtKB-UniRule"/>
</dbReference>
<comment type="caution">
    <text evidence="13">Lacks conserved residue(s) required for the propagation of feature annotation.</text>
</comment>
<dbReference type="HAMAP" id="MF_00130">
    <property type="entry name" value="RecU"/>
    <property type="match status" value="1"/>
</dbReference>
<dbReference type="GO" id="GO:0003676">
    <property type="term" value="F:nucleic acid binding"/>
    <property type="evidence" value="ECO:0007669"/>
    <property type="project" value="InterPro"/>
</dbReference>
<gene>
    <name evidence="14" type="primary">recU_1</name>
    <name evidence="13" type="synonym">recU</name>
    <name evidence="14" type="ORF">NCTC5664_03303</name>
</gene>
<evidence type="ECO:0000256" key="4">
    <source>
        <dbReference type="ARBA" id="ARBA00022723"/>
    </source>
</evidence>
<dbReference type="GO" id="GO:0008821">
    <property type="term" value="F:crossover junction DNA endonuclease activity"/>
    <property type="evidence" value="ECO:0007669"/>
    <property type="project" value="UniProtKB-EC"/>
</dbReference>
<dbReference type="InterPro" id="IPR004612">
    <property type="entry name" value="Resolv_RecU"/>
</dbReference>
<dbReference type="Pfam" id="PF03838">
    <property type="entry name" value="RecU"/>
    <property type="match status" value="1"/>
</dbReference>
<dbReference type="GO" id="GO:0006310">
    <property type="term" value="P:DNA recombination"/>
    <property type="evidence" value="ECO:0007669"/>
    <property type="project" value="UniProtKB-UniRule"/>
</dbReference>
<organism evidence="14 15">
    <name type="scientific">Staphylococcus aureus</name>
    <dbReference type="NCBI Taxonomy" id="1280"/>
    <lineage>
        <taxon>Bacteria</taxon>
        <taxon>Bacillati</taxon>
        <taxon>Bacillota</taxon>
        <taxon>Bacilli</taxon>
        <taxon>Bacillales</taxon>
        <taxon>Staphylococcaceae</taxon>
        <taxon>Staphylococcus</taxon>
    </lineage>
</organism>
<keyword evidence="8 13" id="KW-0460">Magnesium</keyword>
<comment type="subcellular location">
    <subcellularLocation>
        <location evidence="1 13">Cytoplasm</location>
    </subcellularLocation>
</comment>
<comment type="similarity">
    <text evidence="11 13">Belongs to the RecU family.</text>
</comment>
<dbReference type="GO" id="GO:0000287">
    <property type="term" value="F:magnesium ion binding"/>
    <property type="evidence" value="ECO:0007669"/>
    <property type="project" value="UniProtKB-UniRule"/>
</dbReference>
<evidence type="ECO:0000256" key="5">
    <source>
        <dbReference type="ARBA" id="ARBA00022759"/>
    </source>
</evidence>
<comment type="cofactor">
    <cofactor evidence="13">
        <name>Mg(2+)</name>
        <dbReference type="ChEBI" id="CHEBI:18420"/>
    </cofactor>
    <text evidence="13">Binds 1 Mg(2+) ion per subunit.</text>
</comment>
<evidence type="ECO:0000256" key="11">
    <source>
        <dbReference type="ARBA" id="ARBA00023447"/>
    </source>
</evidence>
<comment type="function">
    <text evidence="13">Endonuclease that resolves Holliday junction intermediates in genetic recombination. Cleaves mobile four-strand junctions by introducing symmetrical nicks in paired strands. Promotes annealing of linear ssDNA with homologous dsDNA. Required for DNA repair, homologous recombination and chromosome segregation.</text>
</comment>
<name>A0A380E1G8_STAAU</name>
<dbReference type="GO" id="GO:0006281">
    <property type="term" value="P:DNA repair"/>
    <property type="evidence" value="ECO:0007669"/>
    <property type="project" value="UniProtKB-UniRule"/>
</dbReference>
<reference evidence="14 15" key="1">
    <citation type="submission" date="2018-06" db="EMBL/GenBank/DDBJ databases">
        <authorList>
            <consortium name="Pathogen Informatics"/>
            <person name="Doyle S."/>
        </authorList>
    </citation>
    <scope>NUCLEOTIDE SEQUENCE [LARGE SCALE GENOMIC DNA]</scope>
    <source>
        <strain evidence="14 15">NCTC5664</strain>
    </source>
</reference>
<evidence type="ECO:0000313" key="14">
    <source>
        <dbReference type="EMBL" id="SUK94274.1"/>
    </source>
</evidence>
<dbReference type="EMBL" id="UHAQ01000004">
    <property type="protein sequence ID" value="SUK94274.1"/>
    <property type="molecule type" value="Genomic_DNA"/>
</dbReference>
<keyword evidence="6 13" id="KW-0227">DNA damage</keyword>
<evidence type="ECO:0000256" key="2">
    <source>
        <dbReference type="ARBA" id="ARBA00022490"/>
    </source>
</evidence>
<proteinExistence type="inferred from homology"/>
<evidence type="ECO:0000256" key="1">
    <source>
        <dbReference type="ARBA" id="ARBA00004496"/>
    </source>
</evidence>
<keyword evidence="2 13" id="KW-0963">Cytoplasm</keyword>
<sequence>MNYPNGKPYRKNSAIDGGKKTAAFSNIEYGGRGMSLEKDIEHSNAFYLKSDIAVIHKKPTPVQIVNVNYPKTE</sequence>
<evidence type="ECO:0000313" key="15">
    <source>
        <dbReference type="Proteomes" id="UP000254502"/>
    </source>
</evidence>
<keyword evidence="3 13" id="KW-0540">Nuclease</keyword>
<keyword evidence="4 13" id="KW-0479">Metal-binding</keyword>
<comment type="catalytic activity">
    <reaction evidence="13">
        <text>Endonucleolytic cleavage at a junction such as a reciprocal single-stranded crossover between two homologous DNA duplexes (Holliday junction).</text>
        <dbReference type="EC" id="3.1.21.10"/>
    </reaction>
</comment>
<evidence type="ECO:0000256" key="12">
    <source>
        <dbReference type="ARBA" id="ARBA00029523"/>
    </source>
</evidence>
<evidence type="ECO:0000256" key="7">
    <source>
        <dbReference type="ARBA" id="ARBA00022801"/>
    </source>
</evidence>
<evidence type="ECO:0000256" key="3">
    <source>
        <dbReference type="ARBA" id="ARBA00022722"/>
    </source>
</evidence>
<dbReference type="EC" id="3.1.21.10" evidence="13"/>
<keyword evidence="10 13" id="KW-0234">DNA repair</keyword>
<evidence type="ECO:0000256" key="13">
    <source>
        <dbReference type="HAMAP-Rule" id="MF_00130"/>
    </source>
</evidence>